<dbReference type="EMBL" id="AWWV01007266">
    <property type="protein sequence ID" value="OMO97093.1"/>
    <property type="molecule type" value="Genomic_DNA"/>
</dbReference>
<keyword evidence="8" id="KW-1185">Reference proteome</keyword>
<dbReference type="FunFam" id="2.40.70.10:FF:000033">
    <property type="entry name" value="Aspartyl protease family protein"/>
    <property type="match status" value="2"/>
</dbReference>
<dbReference type="AlphaFoldDB" id="A0A1R3JQF9"/>
<dbReference type="InterPro" id="IPR051708">
    <property type="entry name" value="Plant_Aspart_Prot_A1"/>
</dbReference>
<sequence>MDTGSSLLWVQSRPCQFPQCLNLSPRYDYTKSSTYTPLPCSSEYCNFDEQPKNIMCTNFVPCFYKTTYVQSVDSRGHLATEQLMFRTSDGGMSVIENVVIGCGRPKRKLEMEGQIMTGVFGLGFKTTSLARRLAKFSYCVGNVKDPNYGYNKLILGEEARTEGESTPLYLINDFYHVVLEGISVGETRLSIDPNAFQWNGEEETGVIIDSGSPATWLIKEFYDPILQQVQSLGDTFLTRIPKEKPYLVCYKGTIEQELEGFPTITFHFAGGAELVLDTKSSFFQEQPDEFCLAFLPSYAKTGIGDQTLIGLLAQQNYNVAYDLDGKKVFFQRIESTRLVIKLVHRDSIHSPYYNKNDNVTVRVKRAMESSVLRFTYLQNKVRRTLPDNDLQAEILPSTDSSVFFMNISIGQPPIPQFTVMDTGSSLLWIQCLPCKHCSKQFGPIFDPEKSSTYFSLSCNSQYCHYAPHGRCNFLNQCVYNQTYIHGRPSVGILAEEQLIFKTSDEGSAAIPNVIFGCSHENGNFKDHQISGVIGLGSRKLSLITQFDSKFSYCVGSIFDPYYGHNKLILGNGAFIEGDYTPLEVIDGQYYVTMEGISVGEKRLDIDSNTFRRNKWKKSGVMIDSGSATTWLVRDGFEALREEVQSLLGMWLTRYWYNSWALCYRGMINEDLIGFPVVTFHFAGGADLVLDTGSLFVQLEPYAFCMNVLPSESSGDNITNLSLIGMLAQQNYNIAYDISGKRMSFQRIDCQLLEE</sequence>
<feature type="domain" description="Peptidase A1" evidence="6">
    <location>
        <begin position="403"/>
        <end position="745"/>
    </location>
</feature>
<gene>
    <name evidence="7" type="ORF">CCACVL1_04646</name>
</gene>
<keyword evidence="2" id="KW-0645">Protease</keyword>
<dbReference type="Proteomes" id="UP000188268">
    <property type="component" value="Unassembled WGS sequence"/>
</dbReference>
<dbReference type="Gramene" id="OMO97093">
    <property type="protein sequence ID" value="OMO97093"/>
    <property type="gene ID" value="CCACVL1_04646"/>
</dbReference>
<dbReference type="SUPFAM" id="SSF50630">
    <property type="entry name" value="Acid proteases"/>
    <property type="match status" value="2"/>
</dbReference>
<dbReference type="OMA" id="QYSPIYD"/>
<dbReference type="GO" id="GO:0005576">
    <property type="term" value="C:extracellular region"/>
    <property type="evidence" value="ECO:0007669"/>
    <property type="project" value="TreeGrafter"/>
</dbReference>
<evidence type="ECO:0000259" key="6">
    <source>
        <dbReference type="PROSITE" id="PS51767"/>
    </source>
</evidence>
<evidence type="ECO:0000256" key="3">
    <source>
        <dbReference type="ARBA" id="ARBA00022750"/>
    </source>
</evidence>
<dbReference type="PROSITE" id="PS51767">
    <property type="entry name" value="PEPTIDASE_A1"/>
    <property type="match status" value="2"/>
</dbReference>
<evidence type="ECO:0000256" key="4">
    <source>
        <dbReference type="ARBA" id="ARBA00022801"/>
    </source>
</evidence>
<proteinExistence type="inferred from homology"/>
<feature type="domain" description="Peptidase A1" evidence="6">
    <location>
        <begin position="1"/>
        <end position="331"/>
    </location>
</feature>
<protein>
    <submittedName>
        <fullName evidence="7">Peptidase A1</fullName>
    </submittedName>
</protein>
<accession>A0A1R3JQF9</accession>
<dbReference type="CDD" id="cd05476">
    <property type="entry name" value="pepsin_A_like_plant"/>
    <property type="match status" value="2"/>
</dbReference>
<dbReference type="InterPro" id="IPR032861">
    <property type="entry name" value="TAXi_N"/>
</dbReference>
<name>A0A1R3JQF9_COCAP</name>
<dbReference type="GO" id="GO:0004190">
    <property type="term" value="F:aspartic-type endopeptidase activity"/>
    <property type="evidence" value="ECO:0007669"/>
    <property type="project" value="UniProtKB-KW"/>
</dbReference>
<evidence type="ECO:0000313" key="7">
    <source>
        <dbReference type="EMBL" id="OMO97093.1"/>
    </source>
</evidence>
<keyword evidence="5" id="KW-0325">Glycoprotein</keyword>
<evidence type="ECO:0000256" key="1">
    <source>
        <dbReference type="ARBA" id="ARBA00007447"/>
    </source>
</evidence>
<dbReference type="FunFam" id="2.40.70.10:FF:000095">
    <property type="entry name" value="Aspartyl protease family protein"/>
    <property type="match status" value="1"/>
</dbReference>
<dbReference type="InterPro" id="IPR021109">
    <property type="entry name" value="Peptidase_aspartic_dom_sf"/>
</dbReference>
<evidence type="ECO:0000256" key="2">
    <source>
        <dbReference type="ARBA" id="ARBA00022670"/>
    </source>
</evidence>
<dbReference type="PANTHER" id="PTHR47967">
    <property type="entry name" value="OS07G0603500 PROTEIN-RELATED"/>
    <property type="match status" value="1"/>
</dbReference>
<organism evidence="7 8">
    <name type="scientific">Corchorus capsularis</name>
    <name type="common">Jute</name>
    <dbReference type="NCBI Taxonomy" id="210143"/>
    <lineage>
        <taxon>Eukaryota</taxon>
        <taxon>Viridiplantae</taxon>
        <taxon>Streptophyta</taxon>
        <taxon>Embryophyta</taxon>
        <taxon>Tracheophyta</taxon>
        <taxon>Spermatophyta</taxon>
        <taxon>Magnoliopsida</taxon>
        <taxon>eudicotyledons</taxon>
        <taxon>Gunneridae</taxon>
        <taxon>Pentapetalae</taxon>
        <taxon>rosids</taxon>
        <taxon>malvids</taxon>
        <taxon>Malvales</taxon>
        <taxon>Malvaceae</taxon>
        <taxon>Grewioideae</taxon>
        <taxon>Apeibeae</taxon>
        <taxon>Corchorus</taxon>
    </lineage>
</organism>
<keyword evidence="3" id="KW-0064">Aspartyl protease</keyword>
<comment type="similarity">
    <text evidence="1">Belongs to the peptidase A1 family.</text>
</comment>
<dbReference type="Pfam" id="PF14543">
    <property type="entry name" value="TAXi_N"/>
    <property type="match status" value="2"/>
</dbReference>
<dbReference type="Pfam" id="PF14541">
    <property type="entry name" value="TAXi_C"/>
    <property type="match status" value="2"/>
</dbReference>
<dbReference type="STRING" id="210143.A0A1R3JQF9"/>
<evidence type="ECO:0000313" key="8">
    <source>
        <dbReference type="Proteomes" id="UP000188268"/>
    </source>
</evidence>
<dbReference type="InterPro" id="IPR032799">
    <property type="entry name" value="TAXi_C"/>
</dbReference>
<reference evidence="7 8" key="1">
    <citation type="submission" date="2013-09" db="EMBL/GenBank/DDBJ databases">
        <title>Corchorus capsularis genome sequencing.</title>
        <authorList>
            <person name="Alam M."/>
            <person name="Haque M.S."/>
            <person name="Islam M.S."/>
            <person name="Emdad E.M."/>
            <person name="Islam M.M."/>
            <person name="Ahmed B."/>
            <person name="Halim A."/>
            <person name="Hossen Q.M.M."/>
            <person name="Hossain M.Z."/>
            <person name="Ahmed R."/>
            <person name="Khan M.M."/>
            <person name="Islam R."/>
            <person name="Rashid M.M."/>
            <person name="Khan S.A."/>
            <person name="Rahman M.S."/>
            <person name="Alam M."/>
        </authorList>
    </citation>
    <scope>NUCLEOTIDE SEQUENCE [LARGE SCALE GENOMIC DNA]</scope>
    <source>
        <strain evidence="8">cv. CVL-1</strain>
        <tissue evidence="7">Whole seedling</tissue>
    </source>
</reference>
<dbReference type="OrthoDB" id="2747330at2759"/>
<evidence type="ECO:0000256" key="5">
    <source>
        <dbReference type="ARBA" id="ARBA00023180"/>
    </source>
</evidence>
<dbReference type="Gene3D" id="2.40.70.10">
    <property type="entry name" value="Acid Proteases"/>
    <property type="match status" value="4"/>
</dbReference>
<keyword evidence="4" id="KW-0378">Hydrolase</keyword>
<dbReference type="PANTHER" id="PTHR47967:SF14">
    <property type="entry name" value="EUKARYOTIC ASPARTYL PROTEASE FAMILY PROTEIN"/>
    <property type="match status" value="1"/>
</dbReference>
<dbReference type="InterPro" id="IPR033121">
    <property type="entry name" value="PEPTIDASE_A1"/>
</dbReference>
<dbReference type="GO" id="GO:0006508">
    <property type="term" value="P:proteolysis"/>
    <property type="evidence" value="ECO:0007669"/>
    <property type="project" value="UniProtKB-KW"/>
</dbReference>
<dbReference type="InterPro" id="IPR034161">
    <property type="entry name" value="Pepsin-like_plant"/>
</dbReference>
<comment type="caution">
    <text evidence="7">The sequence shown here is derived from an EMBL/GenBank/DDBJ whole genome shotgun (WGS) entry which is preliminary data.</text>
</comment>